<name>A0A256ACJ7_9FLAO</name>
<dbReference type="AlphaFoldDB" id="A0A256ACJ7"/>
<comment type="caution">
    <text evidence="2">The sequence shown here is derived from an EMBL/GenBank/DDBJ whole genome shotgun (WGS) entry which is preliminary data.</text>
</comment>
<evidence type="ECO:0000313" key="3">
    <source>
        <dbReference type="Proteomes" id="UP000216035"/>
    </source>
</evidence>
<keyword evidence="1" id="KW-1133">Transmembrane helix</keyword>
<evidence type="ECO:0000313" key="2">
    <source>
        <dbReference type="EMBL" id="OYQ51452.1"/>
    </source>
</evidence>
<feature type="transmembrane region" description="Helical" evidence="1">
    <location>
        <begin position="7"/>
        <end position="26"/>
    </location>
</feature>
<keyword evidence="1" id="KW-0472">Membrane</keyword>
<dbReference type="Pfam" id="PF13781">
    <property type="entry name" value="DoxX_3"/>
    <property type="match status" value="1"/>
</dbReference>
<dbReference type="InterPro" id="IPR025695">
    <property type="entry name" value="DoxX-like"/>
</dbReference>
<feature type="transmembrane region" description="Helical" evidence="1">
    <location>
        <begin position="46"/>
        <end position="70"/>
    </location>
</feature>
<feature type="transmembrane region" description="Helical" evidence="1">
    <location>
        <begin position="102"/>
        <end position="120"/>
    </location>
</feature>
<reference evidence="2 3" key="1">
    <citation type="submission" date="2017-07" db="EMBL/GenBank/DDBJ databases">
        <title>Flavobacterium cyanobacteriorum sp. nov., isolated from cyanobacterial aggregates in a eutrophic lake.</title>
        <authorList>
            <person name="Cai H."/>
        </authorList>
    </citation>
    <scope>NUCLEOTIDE SEQUENCE [LARGE SCALE GENOMIC DNA]</scope>
    <source>
        <strain evidence="2 3">TH167</strain>
    </source>
</reference>
<dbReference type="OrthoDB" id="1365847at2"/>
<keyword evidence="1" id="KW-0812">Transmembrane</keyword>
<keyword evidence="3" id="KW-1185">Reference proteome</keyword>
<evidence type="ECO:0000256" key="1">
    <source>
        <dbReference type="SAM" id="Phobius"/>
    </source>
</evidence>
<dbReference type="EMBL" id="NOXX01000036">
    <property type="protein sequence ID" value="OYQ51452.1"/>
    <property type="molecule type" value="Genomic_DNA"/>
</dbReference>
<evidence type="ECO:0008006" key="4">
    <source>
        <dbReference type="Google" id="ProtNLM"/>
    </source>
</evidence>
<sequence length="134" mass="15383">MSVSVPYTYRLTTIIIASVWLINGLFCKVLQLVPRHSQIVQEILQLDYVTASALTTFIGVLEIIMFIWIISSYRSKLNAVAQIISVATMNILEFLFVPELLLWGRLNALFAAVFIVLVYYTEFIWHKKLKLTTP</sequence>
<proteinExistence type="predicted"/>
<organism evidence="2 3">
    <name type="scientific">Flavobacterium aurantiibacter</name>
    <dbReference type="NCBI Taxonomy" id="2023067"/>
    <lineage>
        <taxon>Bacteria</taxon>
        <taxon>Pseudomonadati</taxon>
        <taxon>Bacteroidota</taxon>
        <taxon>Flavobacteriia</taxon>
        <taxon>Flavobacteriales</taxon>
        <taxon>Flavobacteriaceae</taxon>
        <taxon>Flavobacterium</taxon>
    </lineage>
</organism>
<gene>
    <name evidence="2" type="ORF">CHX27_00345</name>
</gene>
<dbReference type="Proteomes" id="UP000216035">
    <property type="component" value="Unassembled WGS sequence"/>
</dbReference>
<protein>
    <recommendedName>
        <fullName evidence="4">DoxX family protein</fullName>
    </recommendedName>
</protein>
<feature type="transmembrane region" description="Helical" evidence="1">
    <location>
        <begin position="77"/>
        <end position="96"/>
    </location>
</feature>
<accession>A0A256ACJ7</accession>